<proteinExistence type="predicted"/>
<evidence type="ECO:0000256" key="1">
    <source>
        <dbReference type="SAM" id="Phobius"/>
    </source>
</evidence>
<organism evidence="2 3">
    <name type="scientific">Globodera rostochiensis</name>
    <name type="common">Golden nematode worm</name>
    <name type="synonym">Heterodera rostochiensis</name>
    <dbReference type="NCBI Taxonomy" id="31243"/>
    <lineage>
        <taxon>Eukaryota</taxon>
        <taxon>Metazoa</taxon>
        <taxon>Ecdysozoa</taxon>
        <taxon>Nematoda</taxon>
        <taxon>Chromadorea</taxon>
        <taxon>Rhabditida</taxon>
        <taxon>Tylenchina</taxon>
        <taxon>Tylenchomorpha</taxon>
        <taxon>Tylenchoidea</taxon>
        <taxon>Heteroderidae</taxon>
        <taxon>Heteroderinae</taxon>
        <taxon>Globodera</taxon>
    </lineage>
</organism>
<dbReference type="Proteomes" id="UP000887572">
    <property type="component" value="Unplaced"/>
</dbReference>
<name>A0A914HLL7_GLORO</name>
<keyword evidence="2" id="KW-1185">Reference proteome</keyword>
<dbReference type="WBParaSite" id="Gr19_v10_g1913.t1">
    <property type="protein sequence ID" value="Gr19_v10_g1913.t1"/>
    <property type="gene ID" value="Gr19_v10_g1913"/>
</dbReference>
<sequence>MEQAVENVQSSAINLMQNLDQPNILPNIRQEIVQNSFLDEKNKEKMEKLLEHFQIGIDKFYAIIKVRNATMLQRRRKRMDSLNIESGEGGGRTNDRNVNLKACIFTMVIGLFAIGMGTFFATRSAVPGDDATDASAQRAFDQSMLL</sequence>
<keyword evidence="1" id="KW-0472">Membrane</keyword>
<protein>
    <submittedName>
        <fullName evidence="3">Uncharacterized protein</fullName>
    </submittedName>
</protein>
<feature type="transmembrane region" description="Helical" evidence="1">
    <location>
        <begin position="102"/>
        <end position="121"/>
    </location>
</feature>
<keyword evidence="1" id="KW-0812">Transmembrane</keyword>
<keyword evidence="1" id="KW-1133">Transmembrane helix</keyword>
<evidence type="ECO:0000313" key="2">
    <source>
        <dbReference type="Proteomes" id="UP000887572"/>
    </source>
</evidence>
<evidence type="ECO:0000313" key="3">
    <source>
        <dbReference type="WBParaSite" id="Gr19_v10_g1913.t1"/>
    </source>
</evidence>
<reference evidence="3" key="1">
    <citation type="submission" date="2022-11" db="UniProtKB">
        <authorList>
            <consortium name="WormBaseParasite"/>
        </authorList>
    </citation>
    <scope>IDENTIFICATION</scope>
</reference>
<dbReference type="AlphaFoldDB" id="A0A914HLL7"/>
<accession>A0A914HLL7</accession>